<name>A0ABU3EGI9_9RHOB</name>
<evidence type="ECO:0000313" key="2">
    <source>
        <dbReference type="Proteomes" id="UP001251085"/>
    </source>
</evidence>
<sequence length="232" mass="25579">MNFRRFAIYHLPEGPLGDFGAAWLGWDARGVKAADRPAVAGLPDTAEALTDVPRRYGFHATLKAPFRLAEGHSVDDLILRCGLVCDHLSPFLLDLRLSLDWGFVALRPHAQPPALHALEQALVTRLDDLRAPLTAAERDRRRPDALPPQARAHLDHWGYPFVLDLFNYHLTLSGGLDQDRATALVAALAPVVKPLIAAPMEVRAVSLVGEDAEGRMHRIEDFPLRARTTSST</sequence>
<dbReference type="Gene3D" id="3.90.1140.10">
    <property type="entry name" value="Cyclic phosphodiesterase"/>
    <property type="match status" value="1"/>
</dbReference>
<reference evidence="2" key="1">
    <citation type="submission" date="2023-07" db="EMBL/GenBank/DDBJ databases">
        <title>Characterization of two Paracoccaceae strains isolated from Phycosphere and proposal of Xinfangfangia lacusdiani sp. nov.</title>
        <authorList>
            <person name="Deng Y."/>
            <person name="Zhang Y.Q."/>
        </authorList>
    </citation>
    <scope>NUCLEOTIDE SEQUENCE [LARGE SCALE GENOMIC DNA]</scope>
    <source>
        <strain evidence="2">CPCC 101403</strain>
    </source>
</reference>
<keyword evidence="2" id="KW-1185">Reference proteome</keyword>
<proteinExistence type="predicted"/>
<dbReference type="RefSeq" id="WP_311760023.1">
    <property type="nucleotide sequence ID" value="NZ_JAVRQI010000010.1"/>
</dbReference>
<protein>
    <submittedName>
        <fullName evidence="1">DUF1045 domain-containing protein</fullName>
    </submittedName>
</protein>
<dbReference type="InterPro" id="IPR009389">
    <property type="entry name" value="DUF1045"/>
</dbReference>
<dbReference type="PIRSF" id="PIRSF033328">
    <property type="entry name" value="Phest_Mll4975"/>
    <property type="match status" value="1"/>
</dbReference>
<organism evidence="1 2">
    <name type="scientific">Paracoccus broussonetiae</name>
    <dbReference type="NCBI Taxonomy" id="3075834"/>
    <lineage>
        <taxon>Bacteria</taxon>
        <taxon>Pseudomonadati</taxon>
        <taxon>Pseudomonadota</taxon>
        <taxon>Alphaproteobacteria</taxon>
        <taxon>Rhodobacterales</taxon>
        <taxon>Paracoccaceae</taxon>
        <taxon>Paracoccus</taxon>
    </lineage>
</organism>
<gene>
    <name evidence="1" type="ORF">RM190_13720</name>
</gene>
<comment type="caution">
    <text evidence="1">The sequence shown here is derived from an EMBL/GenBank/DDBJ whole genome shotgun (WGS) entry which is preliminary data.</text>
</comment>
<dbReference type="Pfam" id="PF06299">
    <property type="entry name" value="DUF1045"/>
    <property type="match status" value="1"/>
</dbReference>
<accession>A0ABU3EGI9</accession>
<dbReference type="Proteomes" id="UP001251085">
    <property type="component" value="Unassembled WGS sequence"/>
</dbReference>
<dbReference type="EMBL" id="JAVRQI010000010">
    <property type="protein sequence ID" value="MDT1062932.1"/>
    <property type="molecule type" value="Genomic_DNA"/>
</dbReference>
<evidence type="ECO:0000313" key="1">
    <source>
        <dbReference type="EMBL" id="MDT1062932.1"/>
    </source>
</evidence>